<sequence length="145" mass="16448">MCYCVSGPAKAAMRLASDGCKTSGALDVYLRRKRAKITKSERLLMVDNVAQGMEYIHKSNVIHRDLAARNCLYDRNNTVRQLFSIHIDLQIGEIIGGNHFTLYSMSCSIYFLLMIDAKAVAGITERLERLIWQTTYAPNIRSEQD</sequence>
<dbReference type="EMBL" id="UYRV01022955">
    <property type="protein sequence ID" value="VDK72752.1"/>
    <property type="molecule type" value="Genomic_DNA"/>
</dbReference>
<evidence type="ECO:0000313" key="5">
    <source>
        <dbReference type="Proteomes" id="UP000271889"/>
    </source>
</evidence>
<dbReference type="InterPro" id="IPR008266">
    <property type="entry name" value="Tyr_kinase_AS"/>
</dbReference>
<dbReference type="PANTHER" id="PTHR24418">
    <property type="entry name" value="TYROSINE-PROTEIN KINASE"/>
    <property type="match status" value="1"/>
</dbReference>
<evidence type="ECO:0000259" key="3">
    <source>
        <dbReference type="PROSITE" id="PS50011"/>
    </source>
</evidence>
<dbReference type="GO" id="GO:0004672">
    <property type="term" value="F:protein kinase activity"/>
    <property type="evidence" value="ECO:0007669"/>
    <property type="project" value="InterPro"/>
</dbReference>
<name>A0A3P6S9X2_CYLGO</name>
<keyword evidence="1" id="KW-0547">Nucleotide-binding</keyword>
<dbReference type="InterPro" id="IPR011009">
    <property type="entry name" value="Kinase-like_dom_sf"/>
</dbReference>
<dbReference type="Proteomes" id="UP000271889">
    <property type="component" value="Unassembled WGS sequence"/>
</dbReference>
<dbReference type="SUPFAM" id="SSF56112">
    <property type="entry name" value="Protein kinase-like (PK-like)"/>
    <property type="match status" value="1"/>
</dbReference>
<reference evidence="4 5" key="1">
    <citation type="submission" date="2018-11" db="EMBL/GenBank/DDBJ databases">
        <authorList>
            <consortium name="Pathogen Informatics"/>
        </authorList>
    </citation>
    <scope>NUCLEOTIDE SEQUENCE [LARGE SCALE GENOMIC DNA]</scope>
</reference>
<evidence type="ECO:0000256" key="2">
    <source>
        <dbReference type="ARBA" id="ARBA00022840"/>
    </source>
</evidence>
<dbReference type="InterPro" id="IPR050198">
    <property type="entry name" value="Non-receptor_tyrosine_kinases"/>
</dbReference>
<keyword evidence="2" id="KW-0067">ATP-binding</keyword>
<dbReference type="GO" id="GO:0005524">
    <property type="term" value="F:ATP binding"/>
    <property type="evidence" value="ECO:0007669"/>
    <property type="project" value="UniProtKB-KW"/>
</dbReference>
<keyword evidence="5" id="KW-1185">Reference proteome</keyword>
<dbReference type="AlphaFoldDB" id="A0A3P6S9X2"/>
<organism evidence="4 5">
    <name type="scientific">Cylicostephanus goldi</name>
    <name type="common">Nematode worm</name>
    <dbReference type="NCBI Taxonomy" id="71465"/>
    <lineage>
        <taxon>Eukaryota</taxon>
        <taxon>Metazoa</taxon>
        <taxon>Ecdysozoa</taxon>
        <taxon>Nematoda</taxon>
        <taxon>Chromadorea</taxon>
        <taxon>Rhabditida</taxon>
        <taxon>Rhabditina</taxon>
        <taxon>Rhabditomorpha</taxon>
        <taxon>Strongyloidea</taxon>
        <taxon>Strongylidae</taxon>
        <taxon>Cylicostephanus</taxon>
    </lineage>
</organism>
<accession>A0A3P6S9X2</accession>
<dbReference type="PROSITE" id="PS00109">
    <property type="entry name" value="PROTEIN_KINASE_TYR"/>
    <property type="match status" value="1"/>
</dbReference>
<evidence type="ECO:0000313" key="4">
    <source>
        <dbReference type="EMBL" id="VDK72752.1"/>
    </source>
</evidence>
<dbReference type="InterPro" id="IPR000719">
    <property type="entry name" value="Prot_kinase_dom"/>
</dbReference>
<dbReference type="Pfam" id="PF07714">
    <property type="entry name" value="PK_Tyr_Ser-Thr"/>
    <property type="match status" value="1"/>
</dbReference>
<proteinExistence type="predicted"/>
<dbReference type="OrthoDB" id="5835922at2759"/>
<feature type="domain" description="Protein kinase" evidence="3">
    <location>
        <begin position="1"/>
        <end position="145"/>
    </location>
</feature>
<dbReference type="PROSITE" id="PS50011">
    <property type="entry name" value="PROTEIN_KINASE_DOM"/>
    <property type="match status" value="1"/>
</dbReference>
<evidence type="ECO:0000256" key="1">
    <source>
        <dbReference type="ARBA" id="ARBA00022741"/>
    </source>
</evidence>
<dbReference type="Gene3D" id="1.10.510.10">
    <property type="entry name" value="Transferase(Phosphotransferase) domain 1"/>
    <property type="match status" value="1"/>
</dbReference>
<dbReference type="InterPro" id="IPR001245">
    <property type="entry name" value="Ser-Thr/Tyr_kinase_cat_dom"/>
</dbReference>
<gene>
    <name evidence="4" type="ORF">CGOC_LOCUS6864</name>
</gene>
<protein>
    <recommendedName>
        <fullName evidence="3">Protein kinase domain-containing protein</fullName>
    </recommendedName>
</protein>